<keyword evidence="1" id="KW-0472">Membrane</keyword>
<evidence type="ECO:0000313" key="4">
    <source>
        <dbReference type="Proteomes" id="UP000071065"/>
    </source>
</evidence>
<dbReference type="RefSeq" id="WP_051790451.1">
    <property type="nucleotide sequence ID" value="NZ_CP013251.1"/>
</dbReference>
<gene>
    <name evidence="3" type="primary">motB3</name>
    <name evidence="3" type="ORF">EZMO1_4103</name>
</gene>
<dbReference type="SUPFAM" id="SSF103088">
    <property type="entry name" value="OmpA-like"/>
    <property type="match status" value="1"/>
</dbReference>
<dbReference type="Proteomes" id="UP000071065">
    <property type="component" value="Chromosome"/>
</dbReference>
<dbReference type="InterPro" id="IPR006665">
    <property type="entry name" value="OmpA-like"/>
</dbReference>
<evidence type="ECO:0000259" key="2">
    <source>
        <dbReference type="PROSITE" id="PS51123"/>
    </source>
</evidence>
<dbReference type="PANTHER" id="PTHR30329:SF21">
    <property type="entry name" value="LIPOPROTEIN YIAD-RELATED"/>
    <property type="match status" value="1"/>
</dbReference>
<dbReference type="CDD" id="cd07185">
    <property type="entry name" value="OmpA_C-like"/>
    <property type="match status" value="1"/>
</dbReference>
<evidence type="ECO:0000256" key="1">
    <source>
        <dbReference type="PROSITE-ProRule" id="PRU00473"/>
    </source>
</evidence>
<keyword evidence="3" id="KW-0966">Cell projection</keyword>
<name>A0A142BH05_9GAMM</name>
<evidence type="ECO:0000313" key="3">
    <source>
        <dbReference type="EMBL" id="AMO58031.1"/>
    </source>
</evidence>
<dbReference type="InterPro" id="IPR050330">
    <property type="entry name" value="Bact_OuterMem_StrucFunc"/>
</dbReference>
<accession>A0A142BH05</accession>
<organism evidence="3 4">
    <name type="scientific">Endozoicomonas montiporae CL-33</name>
    <dbReference type="NCBI Taxonomy" id="570277"/>
    <lineage>
        <taxon>Bacteria</taxon>
        <taxon>Pseudomonadati</taxon>
        <taxon>Pseudomonadota</taxon>
        <taxon>Gammaproteobacteria</taxon>
        <taxon>Oceanospirillales</taxon>
        <taxon>Endozoicomonadaceae</taxon>
        <taxon>Endozoicomonas</taxon>
    </lineage>
</organism>
<dbReference type="KEGG" id="emp:EZMO1_4103"/>
<feature type="domain" description="OmpA-like" evidence="2">
    <location>
        <begin position="205"/>
        <end position="327"/>
    </location>
</feature>
<dbReference type="AlphaFoldDB" id="A0A142BH05"/>
<dbReference type="EMBL" id="CP013251">
    <property type="protein sequence ID" value="AMO58031.1"/>
    <property type="molecule type" value="Genomic_DNA"/>
</dbReference>
<dbReference type="PATRIC" id="fig|570277.3.peg.4414"/>
<proteinExistence type="predicted"/>
<reference evidence="3 4" key="1">
    <citation type="journal article" date="2016" name="Front. Microbiol.">
        <title>Genomic Insight into the Host-Endosymbiont Relationship of Endozoicomonas montiporae CL-33(T) with its Coral Host.</title>
        <authorList>
            <person name="Ding J.-Y."/>
            <person name="Shiu J.-H."/>
            <person name="Chen W.-M."/>
            <person name="Chiang Y.-R."/>
            <person name="Tang S.-L."/>
        </authorList>
    </citation>
    <scope>NUCLEOTIDE SEQUENCE [LARGE SCALE GENOMIC DNA]</scope>
    <source>
        <strain evidence="3 4">CL-33</strain>
    </source>
</reference>
<dbReference type="GO" id="GO:0016020">
    <property type="term" value="C:membrane"/>
    <property type="evidence" value="ECO:0007669"/>
    <property type="project" value="UniProtKB-UniRule"/>
</dbReference>
<dbReference type="PROSITE" id="PS51123">
    <property type="entry name" value="OMPA_2"/>
    <property type="match status" value="1"/>
</dbReference>
<dbReference type="PANTHER" id="PTHR30329">
    <property type="entry name" value="STATOR ELEMENT OF FLAGELLAR MOTOR COMPLEX"/>
    <property type="match status" value="1"/>
</dbReference>
<keyword evidence="3" id="KW-0282">Flagellum</keyword>
<dbReference type="STRING" id="570277.EZMO1_4103"/>
<keyword evidence="3" id="KW-0969">Cilium</keyword>
<dbReference type="InterPro" id="IPR036737">
    <property type="entry name" value="OmpA-like_sf"/>
</dbReference>
<sequence>MSAIIKLWLLFIFPITVWASTSETVFFLSDDLETATKYYNSREQNTGNPAFLFNENFDREKILYARPENYKWKKSVYGERNYQELGFYNTPGYAYLKRKTDGKFLTKLSPTRYQLRVDGSECHGNLCSMDENIIAVVIPKRFNVLSYDSSVNGNWKVVDSTYTFYSKNVKGASVELILEDQFAIIYSQIFDDMSTFDGIEVENEGDQINVVMPMDNVFGSGSTHLNNEGKDWVKQLAQTLSTIQYQEVRVEGHADSIPVRAGSIYPSNWELSAARAAMALRLLKEQGVPGSKLVAVGYGDSRPVASNANVDGRAQNRRIAFSIIPESEDTI</sequence>
<dbReference type="OrthoDB" id="9815217at2"/>
<dbReference type="Pfam" id="PF00691">
    <property type="entry name" value="OmpA"/>
    <property type="match status" value="1"/>
</dbReference>
<dbReference type="Gene3D" id="3.30.1330.60">
    <property type="entry name" value="OmpA-like domain"/>
    <property type="match status" value="1"/>
</dbReference>
<protein>
    <submittedName>
        <fullName evidence="3">Flagellar motor protein MotB</fullName>
    </submittedName>
</protein>